<evidence type="ECO:0000313" key="4">
    <source>
        <dbReference type="Proteomes" id="UP000271889"/>
    </source>
</evidence>
<evidence type="ECO:0000313" key="3">
    <source>
        <dbReference type="EMBL" id="VDK54027.1"/>
    </source>
</evidence>
<sequence length="218" mass="24004">MLWSILLILVITTIVFAADGADEVDMKSAFVHLVQNFSDIGSTLDALPKECTKLGKTYKEGEDFIVGNLRYKCRKYGVYTIEGCITDQKENLKIGEVVVRNNIKSQCLGVHFSTGSSVFYRETPCGTLGEPKCDRIGPPKSYEEAKKEAQNTANFTGISVPGLPPGWKLIEQRQQAVPGTNKRMLSRTLLYNIAGSTSRRCGRCIDPDVIDTMAANVS</sequence>
<feature type="chain" id="PRO_5018136467" description="Abnormal cell migration protein 18-like fibronectin type I domain-containing protein" evidence="1">
    <location>
        <begin position="18"/>
        <end position="218"/>
    </location>
</feature>
<dbReference type="EMBL" id="UYRV01006814">
    <property type="protein sequence ID" value="VDK54027.1"/>
    <property type="molecule type" value="Genomic_DNA"/>
</dbReference>
<feature type="domain" description="Abnormal cell migration protein 18-like fibronectin type I" evidence="2">
    <location>
        <begin position="50"/>
        <end position="108"/>
    </location>
</feature>
<keyword evidence="1" id="KW-0732">Signal</keyword>
<dbReference type="Pfam" id="PF23003">
    <property type="entry name" value="Fn1_2"/>
    <property type="match status" value="1"/>
</dbReference>
<dbReference type="OrthoDB" id="5846929at2759"/>
<proteinExistence type="predicted"/>
<dbReference type="AlphaFoldDB" id="A0A3P6R5M0"/>
<accession>A0A3P6R5M0</accession>
<feature type="signal peptide" evidence="1">
    <location>
        <begin position="1"/>
        <end position="17"/>
    </location>
</feature>
<name>A0A3P6R5M0_CYLGO</name>
<keyword evidence="4" id="KW-1185">Reference proteome</keyword>
<gene>
    <name evidence="3" type="ORF">CGOC_LOCUS2865</name>
</gene>
<dbReference type="Proteomes" id="UP000271889">
    <property type="component" value="Unassembled WGS sequence"/>
</dbReference>
<evidence type="ECO:0000259" key="2">
    <source>
        <dbReference type="Pfam" id="PF23003"/>
    </source>
</evidence>
<organism evidence="3 4">
    <name type="scientific">Cylicostephanus goldi</name>
    <name type="common">Nematode worm</name>
    <dbReference type="NCBI Taxonomy" id="71465"/>
    <lineage>
        <taxon>Eukaryota</taxon>
        <taxon>Metazoa</taxon>
        <taxon>Ecdysozoa</taxon>
        <taxon>Nematoda</taxon>
        <taxon>Chromadorea</taxon>
        <taxon>Rhabditida</taxon>
        <taxon>Rhabditina</taxon>
        <taxon>Rhabditomorpha</taxon>
        <taxon>Strongyloidea</taxon>
        <taxon>Strongylidae</taxon>
        <taxon>Cylicostephanus</taxon>
    </lineage>
</organism>
<evidence type="ECO:0000256" key="1">
    <source>
        <dbReference type="SAM" id="SignalP"/>
    </source>
</evidence>
<reference evidence="3 4" key="1">
    <citation type="submission" date="2018-11" db="EMBL/GenBank/DDBJ databases">
        <authorList>
            <consortium name="Pathogen Informatics"/>
        </authorList>
    </citation>
    <scope>NUCLEOTIDE SEQUENCE [LARGE SCALE GENOMIC DNA]</scope>
</reference>
<protein>
    <recommendedName>
        <fullName evidence="2">Abnormal cell migration protein 18-like fibronectin type I domain-containing protein</fullName>
    </recommendedName>
</protein>
<dbReference type="InterPro" id="IPR055119">
    <property type="entry name" value="Mig18_Fn1"/>
</dbReference>